<accession>A0ABU0EFY1</accession>
<dbReference type="EMBL" id="JAUSVB010000003">
    <property type="protein sequence ID" value="MDQ0374189.1"/>
    <property type="molecule type" value="Genomic_DNA"/>
</dbReference>
<keyword evidence="2" id="KW-0732">Signal</keyword>
<evidence type="ECO:0000313" key="4">
    <source>
        <dbReference type="Proteomes" id="UP001239626"/>
    </source>
</evidence>
<dbReference type="RefSeq" id="WP_307492714.1">
    <property type="nucleotide sequence ID" value="NZ_JAUSVB010000003.1"/>
</dbReference>
<organism evidence="3 4">
    <name type="scientific">Cellulomonas humilata</name>
    <dbReference type="NCBI Taxonomy" id="144055"/>
    <lineage>
        <taxon>Bacteria</taxon>
        <taxon>Bacillati</taxon>
        <taxon>Actinomycetota</taxon>
        <taxon>Actinomycetes</taxon>
        <taxon>Micrococcales</taxon>
        <taxon>Cellulomonadaceae</taxon>
        <taxon>Cellulomonas</taxon>
    </lineage>
</organism>
<evidence type="ECO:0000256" key="1">
    <source>
        <dbReference type="SAM" id="Phobius"/>
    </source>
</evidence>
<keyword evidence="4" id="KW-1185">Reference proteome</keyword>
<evidence type="ECO:0008006" key="5">
    <source>
        <dbReference type="Google" id="ProtNLM"/>
    </source>
</evidence>
<evidence type="ECO:0000256" key="2">
    <source>
        <dbReference type="SAM" id="SignalP"/>
    </source>
</evidence>
<feature type="chain" id="PRO_5045449424" description="Gram-positive cocci surface proteins LPxTG domain-containing protein" evidence="2">
    <location>
        <begin position="29"/>
        <end position="330"/>
    </location>
</feature>
<reference evidence="3 4" key="1">
    <citation type="submission" date="2023-07" db="EMBL/GenBank/DDBJ databases">
        <title>Sorghum-associated microbial communities from plants grown in Nebraska, USA.</title>
        <authorList>
            <person name="Schachtman D."/>
        </authorList>
    </citation>
    <scope>NUCLEOTIDE SEQUENCE [LARGE SCALE GENOMIC DNA]</scope>
    <source>
        <strain evidence="3 4">BE332</strain>
    </source>
</reference>
<name>A0ABU0EFY1_9CELL</name>
<dbReference type="Proteomes" id="UP001239626">
    <property type="component" value="Unassembled WGS sequence"/>
</dbReference>
<sequence>MRTSRVTGLILGGVIVAAATFCATQASAAEPPETVYSAVPATLPGNLVSHAFTATQTSEFGDHVGLTGAARRLAGVDVVLSSWACESGAWTASCVTTPGATFEHEITVNVYAVDTTGTIPAPGALLASATELFDIPYRPTADPTCPSPTQWRSPTACFNGFATMVSFDGLEALAVDLPSEVIVSVAFETSVDGLMVGGPYDSLNVAVTTDLPSGSDVEPTVGFLDSALASEYDPTDGGTPGTFRRASTFDVQGVSYTPVVALRAITPQQAVVAPPVTAPAATTPPAAATPTANQLAVTGTDPAGIAVSTLVLLSGVALVVVARRGRAVRS</sequence>
<keyword evidence="1" id="KW-0812">Transmembrane</keyword>
<feature type="transmembrane region" description="Helical" evidence="1">
    <location>
        <begin position="303"/>
        <end position="322"/>
    </location>
</feature>
<feature type="signal peptide" evidence="2">
    <location>
        <begin position="1"/>
        <end position="28"/>
    </location>
</feature>
<keyword evidence="1" id="KW-0472">Membrane</keyword>
<proteinExistence type="predicted"/>
<protein>
    <recommendedName>
        <fullName evidence="5">Gram-positive cocci surface proteins LPxTG domain-containing protein</fullName>
    </recommendedName>
</protein>
<comment type="caution">
    <text evidence="3">The sequence shown here is derived from an EMBL/GenBank/DDBJ whole genome shotgun (WGS) entry which is preliminary data.</text>
</comment>
<keyword evidence="1" id="KW-1133">Transmembrane helix</keyword>
<evidence type="ECO:0000313" key="3">
    <source>
        <dbReference type="EMBL" id="MDQ0374189.1"/>
    </source>
</evidence>
<gene>
    <name evidence="3" type="ORF">J2X26_002510</name>
</gene>